<evidence type="ECO:0000313" key="8">
    <source>
        <dbReference type="Proteomes" id="UP001157006"/>
    </source>
</evidence>
<evidence type="ECO:0000256" key="3">
    <source>
        <dbReference type="ARBA" id="ARBA00022741"/>
    </source>
</evidence>
<dbReference type="Gene3D" id="1.10.510.10">
    <property type="entry name" value="Transferase(Phosphotransferase) domain 1"/>
    <property type="match status" value="1"/>
</dbReference>
<keyword evidence="1" id="KW-0723">Serine/threonine-protein kinase</keyword>
<dbReference type="Pfam" id="PF00433">
    <property type="entry name" value="Pkinase_C"/>
    <property type="match status" value="1"/>
</dbReference>
<dbReference type="InterPro" id="IPR017892">
    <property type="entry name" value="Pkinase_C"/>
</dbReference>
<dbReference type="PROSITE" id="PS51285">
    <property type="entry name" value="AGC_KINASE_CTER"/>
    <property type="match status" value="1"/>
</dbReference>
<dbReference type="InterPro" id="IPR000961">
    <property type="entry name" value="AGC-kinase_C"/>
</dbReference>
<keyword evidence="3" id="KW-0547">Nucleotide-binding</keyword>
<gene>
    <name evidence="7" type="ORF">VFH_IV098160</name>
</gene>
<protein>
    <recommendedName>
        <fullName evidence="6">AGC-kinase C-terminal domain-containing protein</fullName>
    </recommendedName>
</protein>
<dbReference type="Gene3D" id="3.30.200.20">
    <property type="entry name" value="Phosphorylase Kinase, domain 1"/>
    <property type="match status" value="1"/>
</dbReference>
<keyword evidence="2" id="KW-0808">Transferase</keyword>
<evidence type="ECO:0000313" key="7">
    <source>
        <dbReference type="EMBL" id="CAI8608700.1"/>
    </source>
</evidence>
<dbReference type="PANTHER" id="PTHR24351">
    <property type="entry name" value="RIBOSOMAL PROTEIN S6 KINASE"/>
    <property type="match status" value="1"/>
</dbReference>
<accession>A0AAV1AHR6</accession>
<feature type="domain" description="AGC-kinase C-terminal" evidence="6">
    <location>
        <begin position="37"/>
        <end position="104"/>
    </location>
</feature>
<dbReference type="SMART" id="SM00133">
    <property type="entry name" value="S_TK_X"/>
    <property type="match status" value="1"/>
</dbReference>
<dbReference type="GO" id="GO:0005524">
    <property type="term" value="F:ATP binding"/>
    <property type="evidence" value="ECO:0007669"/>
    <property type="project" value="UniProtKB-KW"/>
</dbReference>
<proteinExistence type="predicted"/>
<evidence type="ECO:0000259" key="6">
    <source>
        <dbReference type="PROSITE" id="PS51285"/>
    </source>
</evidence>
<reference evidence="7 8" key="1">
    <citation type="submission" date="2023-01" db="EMBL/GenBank/DDBJ databases">
        <authorList>
            <person name="Kreplak J."/>
        </authorList>
    </citation>
    <scope>NUCLEOTIDE SEQUENCE [LARGE SCALE GENOMIC DNA]</scope>
</reference>
<keyword evidence="4" id="KW-0418">Kinase</keyword>
<evidence type="ECO:0000256" key="4">
    <source>
        <dbReference type="ARBA" id="ARBA00022777"/>
    </source>
</evidence>
<keyword evidence="8" id="KW-1185">Reference proteome</keyword>
<dbReference type="Proteomes" id="UP001157006">
    <property type="component" value="Chromosome 4"/>
</dbReference>
<dbReference type="GO" id="GO:0004674">
    <property type="term" value="F:protein serine/threonine kinase activity"/>
    <property type="evidence" value="ECO:0007669"/>
    <property type="project" value="UniProtKB-KW"/>
</dbReference>
<organism evidence="7 8">
    <name type="scientific">Vicia faba</name>
    <name type="common">Broad bean</name>
    <name type="synonym">Faba vulgaris</name>
    <dbReference type="NCBI Taxonomy" id="3906"/>
    <lineage>
        <taxon>Eukaryota</taxon>
        <taxon>Viridiplantae</taxon>
        <taxon>Streptophyta</taxon>
        <taxon>Embryophyta</taxon>
        <taxon>Tracheophyta</taxon>
        <taxon>Spermatophyta</taxon>
        <taxon>Magnoliopsida</taxon>
        <taxon>eudicotyledons</taxon>
        <taxon>Gunneridae</taxon>
        <taxon>Pentapetalae</taxon>
        <taxon>rosids</taxon>
        <taxon>fabids</taxon>
        <taxon>Fabales</taxon>
        <taxon>Fabaceae</taxon>
        <taxon>Papilionoideae</taxon>
        <taxon>50 kb inversion clade</taxon>
        <taxon>NPAAA clade</taxon>
        <taxon>Hologalegina</taxon>
        <taxon>IRL clade</taxon>
        <taxon>Fabeae</taxon>
        <taxon>Vicia</taxon>
    </lineage>
</organism>
<evidence type="ECO:0000256" key="5">
    <source>
        <dbReference type="ARBA" id="ARBA00022840"/>
    </source>
</evidence>
<sequence>MIQLESNDIFPICKEAPKRLGCGVKGILEIIGHKWFKPINWKKLDAREIKPNFRPEVVGKYCVANFDKCWIDMSVVDSSAASPNDGNPFKDFSYVRPATSFLQNNSPAC</sequence>
<keyword evidence="5" id="KW-0067">ATP-binding</keyword>
<dbReference type="EMBL" id="OX451739">
    <property type="protein sequence ID" value="CAI8608700.1"/>
    <property type="molecule type" value="Genomic_DNA"/>
</dbReference>
<dbReference type="AlphaFoldDB" id="A0AAV1AHR6"/>
<evidence type="ECO:0000256" key="1">
    <source>
        <dbReference type="ARBA" id="ARBA00022527"/>
    </source>
</evidence>
<name>A0AAV1AHR6_VICFA</name>
<evidence type="ECO:0000256" key="2">
    <source>
        <dbReference type="ARBA" id="ARBA00022679"/>
    </source>
</evidence>